<accession>A0A3G6N4S1</accession>
<sequence>MAKIKQKKLSKTETFLVQKKTFNHKNFNHKKMKRSKELVEKRKDFVIEYVKRNQNKQMKVIVTELTEMLFLSERTIYNILLQA</sequence>
<proteinExistence type="predicted"/>
<reference evidence="1 2" key="1">
    <citation type="submission" date="2018-11" db="EMBL/GenBank/DDBJ databases">
        <title>Proposal to divide the Flavobacteriaceae and reorganize its genera based on Amino Acid Identity values calculated from whole genome sequences.</title>
        <authorList>
            <person name="Nicholson A.C."/>
            <person name="Gulvik C.A."/>
            <person name="Whitney A.M."/>
            <person name="Humrighouse B.W."/>
            <person name="Bell M."/>
            <person name="Holmes B."/>
            <person name="Steigerwalt A."/>
            <person name="Villarma A."/>
            <person name="Sheth M."/>
            <person name="Batra D."/>
            <person name="Pryor J."/>
            <person name="Bernardet J.-F."/>
            <person name="Hugo C."/>
            <person name="Kampfer P."/>
            <person name="Newman J."/>
            <person name="Mcquiston J.R."/>
        </authorList>
    </citation>
    <scope>NUCLEOTIDE SEQUENCE [LARGE SCALE GENOMIC DNA]</scope>
    <source>
        <strain evidence="1 2">G0211</strain>
    </source>
</reference>
<evidence type="ECO:0000313" key="1">
    <source>
        <dbReference type="EMBL" id="AZA62991.1"/>
    </source>
</evidence>
<dbReference type="AlphaFoldDB" id="A0A3G6N4S1"/>
<gene>
    <name evidence="1" type="ORF">EG340_19065</name>
</gene>
<protein>
    <submittedName>
        <fullName evidence="1">Uncharacterized protein</fullName>
    </submittedName>
</protein>
<dbReference type="Proteomes" id="UP000269076">
    <property type="component" value="Chromosome"/>
</dbReference>
<organism evidence="1 2">
    <name type="scientific">Chryseobacterium indoltheticum</name>
    <dbReference type="NCBI Taxonomy" id="254"/>
    <lineage>
        <taxon>Bacteria</taxon>
        <taxon>Pseudomonadati</taxon>
        <taxon>Bacteroidota</taxon>
        <taxon>Flavobacteriia</taxon>
        <taxon>Flavobacteriales</taxon>
        <taxon>Weeksellaceae</taxon>
        <taxon>Chryseobacterium group</taxon>
        <taxon>Chryseobacterium</taxon>
    </lineage>
</organism>
<evidence type="ECO:0000313" key="2">
    <source>
        <dbReference type="Proteomes" id="UP000269076"/>
    </source>
</evidence>
<dbReference type="EMBL" id="CP033928">
    <property type="protein sequence ID" value="AZA62991.1"/>
    <property type="molecule type" value="Genomic_DNA"/>
</dbReference>
<name>A0A3G6N4S1_9FLAO</name>